<reference evidence="6 7" key="1">
    <citation type="journal article" date="2024" name="Commun. Biol.">
        <title>Comparative genomic analysis of thermophilic fungi reveals convergent evolutionary adaptations and gene losses.</title>
        <authorList>
            <person name="Steindorff A.S."/>
            <person name="Aguilar-Pontes M.V."/>
            <person name="Robinson A.J."/>
            <person name="Andreopoulos B."/>
            <person name="LaButti K."/>
            <person name="Kuo A."/>
            <person name="Mondo S."/>
            <person name="Riley R."/>
            <person name="Otillar R."/>
            <person name="Haridas S."/>
            <person name="Lipzen A."/>
            <person name="Grimwood J."/>
            <person name="Schmutz J."/>
            <person name="Clum A."/>
            <person name="Reid I.D."/>
            <person name="Moisan M.C."/>
            <person name="Butler G."/>
            <person name="Nguyen T.T.M."/>
            <person name="Dewar K."/>
            <person name="Conant G."/>
            <person name="Drula E."/>
            <person name="Henrissat B."/>
            <person name="Hansel C."/>
            <person name="Singer S."/>
            <person name="Hutchinson M.I."/>
            <person name="de Vries R.P."/>
            <person name="Natvig D.O."/>
            <person name="Powell A.J."/>
            <person name="Tsang A."/>
            <person name="Grigoriev I.V."/>
        </authorList>
    </citation>
    <scope>NUCLEOTIDE SEQUENCE [LARGE SCALE GENOMIC DNA]</scope>
    <source>
        <strain evidence="6 7">CBS 494.80</strain>
    </source>
</reference>
<dbReference type="InterPro" id="IPR027974">
    <property type="entry name" value="DUF4470"/>
</dbReference>
<dbReference type="InterPro" id="IPR002893">
    <property type="entry name" value="Znf_MYND"/>
</dbReference>
<keyword evidence="1" id="KW-0479">Metal-binding</keyword>
<comment type="caution">
    <text evidence="6">The sequence shown here is derived from an EMBL/GenBank/DDBJ whole genome shotgun (WGS) entry which is preliminary data.</text>
</comment>
<name>A0ABR4CZE5_9HELO</name>
<keyword evidence="2 4" id="KW-0863">Zinc-finger</keyword>
<dbReference type="Gene3D" id="6.10.140.2220">
    <property type="match status" value="1"/>
</dbReference>
<dbReference type="Proteomes" id="UP001595075">
    <property type="component" value="Unassembled WGS sequence"/>
</dbReference>
<keyword evidence="7" id="KW-1185">Reference proteome</keyword>
<evidence type="ECO:0000256" key="1">
    <source>
        <dbReference type="ARBA" id="ARBA00022723"/>
    </source>
</evidence>
<protein>
    <recommendedName>
        <fullName evidence="5">MYND-type domain-containing protein</fullName>
    </recommendedName>
</protein>
<accession>A0ABR4CZE5</accession>
<evidence type="ECO:0000256" key="2">
    <source>
        <dbReference type="ARBA" id="ARBA00022771"/>
    </source>
</evidence>
<dbReference type="Pfam" id="PF14737">
    <property type="entry name" value="DUF4470"/>
    <property type="match status" value="1"/>
</dbReference>
<organism evidence="6 7">
    <name type="scientific">Oculimacula yallundae</name>
    <dbReference type="NCBI Taxonomy" id="86028"/>
    <lineage>
        <taxon>Eukaryota</taxon>
        <taxon>Fungi</taxon>
        <taxon>Dikarya</taxon>
        <taxon>Ascomycota</taxon>
        <taxon>Pezizomycotina</taxon>
        <taxon>Leotiomycetes</taxon>
        <taxon>Helotiales</taxon>
        <taxon>Ploettnerulaceae</taxon>
        <taxon>Oculimacula</taxon>
    </lineage>
</organism>
<dbReference type="PROSITE" id="PS01360">
    <property type="entry name" value="ZF_MYND_1"/>
    <property type="match status" value="1"/>
</dbReference>
<evidence type="ECO:0000256" key="4">
    <source>
        <dbReference type="PROSITE-ProRule" id="PRU00134"/>
    </source>
</evidence>
<evidence type="ECO:0000313" key="6">
    <source>
        <dbReference type="EMBL" id="KAL2075267.1"/>
    </source>
</evidence>
<evidence type="ECO:0000313" key="7">
    <source>
        <dbReference type="Proteomes" id="UP001595075"/>
    </source>
</evidence>
<dbReference type="Pfam" id="PF01753">
    <property type="entry name" value="zf-MYND"/>
    <property type="match status" value="1"/>
</dbReference>
<dbReference type="EMBL" id="JAZHXI010000001">
    <property type="protein sequence ID" value="KAL2075267.1"/>
    <property type="molecule type" value="Genomic_DNA"/>
</dbReference>
<evidence type="ECO:0000259" key="5">
    <source>
        <dbReference type="PROSITE" id="PS50865"/>
    </source>
</evidence>
<feature type="domain" description="MYND-type" evidence="5">
    <location>
        <begin position="32"/>
        <end position="68"/>
    </location>
</feature>
<keyword evidence="3" id="KW-0862">Zinc</keyword>
<dbReference type="SUPFAM" id="SSF144232">
    <property type="entry name" value="HIT/MYND zinc finger-like"/>
    <property type="match status" value="1"/>
</dbReference>
<sequence length="596" mass="67099">MATTQIPGSFCCANNGDCLDGIIDTEAHCQSHEACEKKASNTCTQCYLVQYCSKECQKSHWAIHKLDCKSALMKQNWLPSWEVENRSPSFIEGGGGVEPNNGPSLTVHGTRKYLWGNVPAYDVLNLRENEGVETKRDLRLVFAASGDMRNVAKTVVGLPDSYPGNCDLVLNDMDPSIVIRNAILLLTALTFPPEEAAPMMLHIWYSALLPASTFLSLQEKILPLVQDVCTKIQGKAGDSLQAKTWTFSHLHDKKSSLRIILKKSQWETMMVYFRVPAGLGKVEAQRVRKATTLAPERLDYVHRGLYALKPARRVGMMKFRGDGILLPFGAPRRGYDVPNPTLFQSKDFWPMMDSADPLHGWSTSDIRANVPLASNDVYGGLYFHVYSVLLKFCNKLQVLNLSFVLLQVNALELYKTLENAQLLKQGFDRVEVSNISDGGYIGIQRTLLHLSRLLPAPPSNPHATLLTLFLNAIHEISSSSSFLSSPTSLKSDITKLLKYLPLPNPAKNPSETSAYMMDLIQNRSVFWDFDTMFATYMQEEEFARIAREQHMCVKETHTVLGKWPWRLREGAPKELFDELRASGLMGSERYVEWRRV</sequence>
<evidence type="ECO:0000256" key="3">
    <source>
        <dbReference type="ARBA" id="ARBA00022833"/>
    </source>
</evidence>
<gene>
    <name evidence="6" type="ORF">VTL71DRAFT_210</name>
</gene>
<dbReference type="PROSITE" id="PS50865">
    <property type="entry name" value="ZF_MYND_2"/>
    <property type="match status" value="1"/>
</dbReference>
<proteinExistence type="predicted"/>